<dbReference type="EMBL" id="FQZE01000021">
    <property type="protein sequence ID" value="SHJ49248.1"/>
    <property type="molecule type" value="Genomic_DNA"/>
</dbReference>
<dbReference type="Proteomes" id="UP000184050">
    <property type="component" value="Unassembled WGS sequence"/>
</dbReference>
<accession>A0A1M6JRD5</accession>
<dbReference type="InterPro" id="IPR038143">
    <property type="entry name" value="NigD-like_C_dom_sf"/>
</dbReference>
<evidence type="ECO:0000313" key="2">
    <source>
        <dbReference type="EMBL" id="SHJ49248.1"/>
    </source>
</evidence>
<dbReference type="PROSITE" id="PS51257">
    <property type="entry name" value="PROKAR_LIPOPROTEIN"/>
    <property type="match status" value="1"/>
</dbReference>
<sequence length="218" mass="24698">MKRFIVFLSLIAAVVIGCQQNNEVTTFQETGVVIDYAGAGNCSFVIELDNGNRIQPLHSPDDFDFAHGQRVLVEYSELENVIPACDRGTPSDVTYIEELSCAPWIDLYFENYDSLARDPIFLHEAFIDGDCLQLKISYSGGCKNHTVDLAYMHQWNPGGNDIPTFEIRHDANGDVCEALVTREFRFDLTPLIIEGEKKFVLKARLYNGEVYNEIFEIK</sequence>
<dbReference type="OrthoDB" id="1118380at2"/>
<keyword evidence="3" id="KW-1185">Reference proteome</keyword>
<name>A0A1M6JRD5_9BACT</name>
<dbReference type="Gene3D" id="2.60.40.2370">
    <property type="entry name" value="NigD-like, C-terminal beta sandwich domain"/>
    <property type="match status" value="1"/>
</dbReference>
<protein>
    <submittedName>
        <fullName evidence="2">NigD-like protein</fullName>
    </submittedName>
</protein>
<organism evidence="2 3">
    <name type="scientific">Tangfeifania diversioriginum</name>
    <dbReference type="NCBI Taxonomy" id="1168035"/>
    <lineage>
        <taxon>Bacteria</taxon>
        <taxon>Pseudomonadati</taxon>
        <taxon>Bacteroidota</taxon>
        <taxon>Bacteroidia</taxon>
        <taxon>Marinilabiliales</taxon>
        <taxon>Prolixibacteraceae</taxon>
        <taxon>Tangfeifania</taxon>
    </lineage>
</organism>
<gene>
    <name evidence="2" type="ORF">SAMN05444280_1212</name>
</gene>
<dbReference type="RefSeq" id="WP_073170266.1">
    <property type="nucleotide sequence ID" value="NZ_FQZE01000021.1"/>
</dbReference>
<dbReference type="AlphaFoldDB" id="A0A1M6JRD5"/>
<reference evidence="2 3" key="1">
    <citation type="submission" date="2016-11" db="EMBL/GenBank/DDBJ databases">
        <authorList>
            <person name="Jaros S."/>
            <person name="Januszkiewicz K."/>
            <person name="Wedrychowicz H."/>
        </authorList>
    </citation>
    <scope>NUCLEOTIDE SEQUENCE [LARGE SCALE GENOMIC DNA]</scope>
    <source>
        <strain evidence="2 3">DSM 27063</strain>
    </source>
</reference>
<feature type="domain" description="NigD-like C-terminal" evidence="1">
    <location>
        <begin position="111"/>
        <end position="210"/>
    </location>
</feature>
<dbReference type="Pfam" id="PF17415">
    <property type="entry name" value="NigD_C"/>
    <property type="match status" value="1"/>
</dbReference>
<dbReference type="InterPro" id="IPR035376">
    <property type="entry name" value="NigD_C"/>
</dbReference>
<dbReference type="STRING" id="1168035.SAMN05444280_1212"/>
<proteinExistence type="predicted"/>
<evidence type="ECO:0000313" key="3">
    <source>
        <dbReference type="Proteomes" id="UP000184050"/>
    </source>
</evidence>
<evidence type="ECO:0000259" key="1">
    <source>
        <dbReference type="Pfam" id="PF17415"/>
    </source>
</evidence>